<accession>A0A5C1AD11</accession>
<dbReference type="RefSeq" id="WP_246173724.1">
    <property type="nucleotide sequence ID" value="NZ_CP042425.1"/>
</dbReference>
<reference evidence="2" key="1">
    <citation type="submission" date="2019-08" db="EMBL/GenBank/DDBJ databases">
        <title>Limnoglobus roseus gen. nov., sp. nov., a novel freshwater planctomycete with a giant genome from the family Gemmataceae.</title>
        <authorList>
            <person name="Kulichevskaya I.S."/>
            <person name="Naumoff D.G."/>
            <person name="Miroshnikov K."/>
            <person name="Ivanova A."/>
            <person name="Philippov D.A."/>
            <person name="Hakobyan A."/>
            <person name="Rijpstra I.C."/>
            <person name="Sinninghe Damste J.S."/>
            <person name="Liesack W."/>
            <person name="Dedysh S.N."/>
        </authorList>
    </citation>
    <scope>NUCLEOTIDE SEQUENCE [LARGE SCALE GENOMIC DNA]</scope>
    <source>
        <strain evidence="2">PX52</strain>
    </source>
</reference>
<dbReference type="Proteomes" id="UP000324974">
    <property type="component" value="Chromosome"/>
</dbReference>
<organism evidence="1 2">
    <name type="scientific">Limnoglobus roseus</name>
    <dbReference type="NCBI Taxonomy" id="2598579"/>
    <lineage>
        <taxon>Bacteria</taxon>
        <taxon>Pseudomonadati</taxon>
        <taxon>Planctomycetota</taxon>
        <taxon>Planctomycetia</taxon>
        <taxon>Gemmatales</taxon>
        <taxon>Gemmataceae</taxon>
        <taxon>Limnoglobus</taxon>
    </lineage>
</organism>
<name>A0A5C1AD11_9BACT</name>
<gene>
    <name evidence="1" type="ORF">PX52LOC_02822</name>
</gene>
<evidence type="ECO:0008006" key="3">
    <source>
        <dbReference type="Google" id="ProtNLM"/>
    </source>
</evidence>
<evidence type="ECO:0000313" key="2">
    <source>
        <dbReference type="Proteomes" id="UP000324974"/>
    </source>
</evidence>
<dbReference type="EMBL" id="CP042425">
    <property type="protein sequence ID" value="QEL15886.1"/>
    <property type="molecule type" value="Genomic_DNA"/>
</dbReference>
<evidence type="ECO:0000313" key="1">
    <source>
        <dbReference type="EMBL" id="QEL15886.1"/>
    </source>
</evidence>
<protein>
    <recommendedName>
        <fullName evidence="3">SMI1/KNR4 family protein</fullName>
    </recommendedName>
</protein>
<dbReference type="AlphaFoldDB" id="A0A5C1AD11"/>
<keyword evidence="2" id="KW-1185">Reference proteome</keyword>
<proteinExistence type="predicted"/>
<dbReference type="KEGG" id="lrs:PX52LOC_02822"/>
<sequence>MTEAEWLSEAANPQWMAFHLTECKMPRTKAGRRKLRLFACGCCRVTWGLLPDDRLRGAVEVAERFADGRATKMELAASHMASEAMRGRSQQPAGTPVGVRVAIQMVGAATNSEAFHAAFMMTATELPLGGVIPQKIAGRYICNLFRDIFGNPFRPVTFSPSWLTPTTVAIAEAIYADRAFDRVPILADALQDAGCEEEAILAHCRGDGVHVRGCWVVDGVLGKG</sequence>